<accession>A0A0D2WUH2</accession>
<dbReference type="STRING" id="595528.A0A0D2WUH2"/>
<dbReference type="EMBL" id="KE346371">
    <property type="protein sequence ID" value="KJE96335.1"/>
    <property type="molecule type" value="Genomic_DNA"/>
</dbReference>
<gene>
    <name evidence="10" type="ORF">CAOG_006676</name>
</gene>
<evidence type="ECO:0000256" key="7">
    <source>
        <dbReference type="ARBA" id="ARBA00022982"/>
    </source>
</evidence>
<evidence type="ECO:0000256" key="6">
    <source>
        <dbReference type="ARBA" id="ARBA00022737"/>
    </source>
</evidence>
<organism evidence="10 11">
    <name type="scientific">Capsaspora owczarzaki (strain ATCC 30864)</name>
    <dbReference type="NCBI Taxonomy" id="595528"/>
    <lineage>
        <taxon>Eukaryota</taxon>
        <taxon>Filasterea</taxon>
        <taxon>Capsaspora</taxon>
    </lineage>
</organism>
<evidence type="ECO:0000256" key="2">
    <source>
        <dbReference type="ARBA" id="ARBA00004173"/>
    </source>
</evidence>
<evidence type="ECO:0000256" key="8">
    <source>
        <dbReference type="ARBA" id="ARBA00023128"/>
    </source>
</evidence>
<evidence type="ECO:0000256" key="5">
    <source>
        <dbReference type="ARBA" id="ARBA00022660"/>
    </source>
</evidence>
<dbReference type="PANTHER" id="PTHR13344:SF0">
    <property type="entry name" value="NADH DEHYDROGENASE [UBIQUINONE] 1 ALPHA SUBCOMPLEX SUBUNIT 8"/>
    <property type="match status" value="1"/>
</dbReference>
<keyword evidence="6" id="KW-0677">Repeat</keyword>
<evidence type="ECO:0000256" key="9">
    <source>
        <dbReference type="ARBA" id="ARBA00023157"/>
    </source>
</evidence>
<proteinExistence type="inferred from homology"/>
<evidence type="ECO:0000256" key="1">
    <source>
        <dbReference type="ARBA" id="ARBA00003195"/>
    </source>
</evidence>
<dbReference type="Proteomes" id="UP000008743">
    <property type="component" value="Unassembled WGS sequence"/>
</dbReference>
<dbReference type="OMA" id="REVETNC"/>
<comment type="function">
    <text evidence="1">Accessory subunit of the mitochondrial membrane respiratory chain NADH dehydrogenase (Complex I), that is believed not to be involved in catalysis. Complex I functions in the transfer of electrons from NADH to the respiratory chain. The immediate electron acceptor for the enzyme is believed to be ubiquinone.</text>
</comment>
<dbReference type="AlphaFoldDB" id="A0A0D2WUH2"/>
<name>A0A0D2WUH2_CAPO3</name>
<dbReference type="PhylomeDB" id="A0A0D2WUH2"/>
<evidence type="ECO:0000256" key="4">
    <source>
        <dbReference type="ARBA" id="ARBA00022448"/>
    </source>
</evidence>
<evidence type="ECO:0000313" key="10">
    <source>
        <dbReference type="EMBL" id="KJE96335.1"/>
    </source>
</evidence>
<dbReference type="InParanoid" id="A0A0D2WUH2"/>
<dbReference type="GO" id="GO:0005739">
    <property type="term" value="C:mitochondrion"/>
    <property type="evidence" value="ECO:0007669"/>
    <property type="project" value="UniProtKB-SubCell"/>
</dbReference>
<keyword evidence="8" id="KW-0496">Mitochondrion</keyword>
<dbReference type="GO" id="GO:0006120">
    <property type="term" value="P:mitochondrial electron transport, NADH to ubiquinone"/>
    <property type="evidence" value="ECO:0007669"/>
    <property type="project" value="InterPro"/>
</dbReference>
<keyword evidence="11" id="KW-1185">Reference proteome</keyword>
<dbReference type="InterPro" id="IPR016680">
    <property type="entry name" value="NDUFA8"/>
</dbReference>
<protein>
    <submittedName>
        <fullName evidence="10">NADH dehydrogenase 1 alpha subcomplex subunit 8</fullName>
    </submittedName>
</protein>
<comment type="similarity">
    <text evidence="3">Belongs to the complex I NDUFA8 subunit family.</text>
</comment>
<sequence>MADVPQVEEIKVTSSPLLAAAKHLGEYCDTPNRAYMQCRFDKKNPELCLEEGRYVTECTAEFFKVLRGNCNERFTELWQCLDKNNQDFRFCSAAQKALAACAKEKMSFLGH</sequence>
<reference evidence="11" key="1">
    <citation type="submission" date="2011-02" db="EMBL/GenBank/DDBJ databases">
        <title>The Genome Sequence of Capsaspora owczarzaki ATCC 30864.</title>
        <authorList>
            <person name="Russ C."/>
            <person name="Cuomo C."/>
            <person name="Burger G."/>
            <person name="Gray M.W."/>
            <person name="Holland P.W.H."/>
            <person name="King N."/>
            <person name="Lang F.B.F."/>
            <person name="Roger A.J."/>
            <person name="Ruiz-Trillo I."/>
            <person name="Young S.K."/>
            <person name="Zeng Q."/>
            <person name="Gargeya S."/>
            <person name="Alvarado L."/>
            <person name="Berlin A."/>
            <person name="Chapman S.B."/>
            <person name="Chen Z."/>
            <person name="Freedman E."/>
            <person name="Gellesch M."/>
            <person name="Goldberg J."/>
            <person name="Griggs A."/>
            <person name="Gujja S."/>
            <person name="Heilman E."/>
            <person name="Heiman D."/>
            <person name="Howarth C."/>
            <person name="Mehta T."/>
            <person name="Neiman D."/>
            <person name="Pearson M."/>
            <person name="Roberts A."/>
            <person name="Saif S."/>
            <person name="Shea T."/>
            <person name="Shenoy N."/>
            <person name="Sisk P."/>
            <person name="Stolte C."/>
            <person name="Sykes S."/>
            <person name="White J."/>
            <person name="Yandava C."/>
            <person name="Haas B."/>
            <person name="Nusbaum C."/>
            <person name="Birren B."/>
        </authorList>
    </citation>
    <scope>NUCLEOTIDE SEQUENCE</scope>
    <source>
        <strain evidence="11">ATCC 30864</strain>
    </source>
</reference>
<keyword evidence="4" id="KW-0813">Transport</keyword>
<comment type="subcellular location">
    <subcellularLocation>
        <location evidence="2">Mitochondrion</location>
    </subcellularLocation>
</comment>
<evidence type="ECO:0000256" key="3">
    <source>
        <dbReference type="ARBA" id="ARBA00010705"/>
    </source>
</evidence>
<dbReference type="OrthoDB" id="276296at2759"/>
<evidence type="ECO:0000313" key="11">
    <source>
        <dbReference type="Proteomes" id="UP000008743"/>
    </source>
</evidence>
<dbReference type="RefSeq" id="XP_004344297.1">
    <property type="nucleotide sequence ID" value="XM_004344247.2"/>
</dbReference>
<keyword evidence="9" id="KW-1015">Disulfide bond</keyword>
<dbReference type="eggNOG" id="KOG3458">
    <property type="taxonomic scope" value="Eukaryota"/>
</dbReference>
<keyword evidence="5" id="KW-0679">Respiratory chain</keyword>
<keyword evidence="7" id="KW-0249">Electron transport</keyword>
<dbReference type="PROSITE" id="PS51808">
    <property type="entry name" value="CHCH"/>
    <property type="match status" value="2"/>
</dbReference>
<dbReference type="PANTHER" id="PTHR13344">
    <property type="entry name" value="NADH-UBIQUINONE OXIDOREDUCTASE"/>
    <property type="match status" value="1"/>
</dbReference>